<dbReference type="Proteomes" id="UP001152320">
    <property type="component" value="Chromosome 15"/>
</dbReference>
<feature type="transmembrane region" description="Helical" evidence="1">
    <location>
        <begin position="21"/>
        <end position="42"/>
    </location>
</feature>
<evidence type="ECO:0000313" key="3">
    <source>
        <dbReference type="Proteomes" id="UP001152320"/>
    </source>
</evidence>
<sequence length="73" mass="8235">MVLTVRCCDYALCRCLRRVPYATLFAFLLLAGGLALMTYEIIVIRETADDLFEGTVLNAENSAYRRGNKMLNP</sequence>
<dbReference type="EMBL" id="JAIZAY010000015">
    <property type="protein sequence ID" value="KAJ8028274.1"/>
    <property type="molecule type" value="Genomic_DNA"/>
</dbReference>
<name>A0A9Q1GYV6_HOLLE</name>
<organism evidence="2 3">
    <name type="scientific">Holothuria leucospilota</name>
    <name type="common">Black long sea cucumber</name>
    <name type="synonym">Mertensiothuria leucospilota</name>
    <dbReference type="NCBI Taxonomy" id="206669"/>
    <lineage>
        <taxon>Eukaryota</taxon>
        <taxon>Metazoa</taxon>
        <taxon>Echinodermata</taxon>
        <taxon>Eleutherozoa</taxon>
        <taxon>Echinozoa</taxon>
        <taxon>Holothuroidea</taxon>
        <taxon>Aspidochirotacea</taxon>
        <taxon>Aspidochirotida</taxon>
        <taxon>Holothuriidae</taxon>
        <taxon>Holothuria</taxon>
    </lineage>
</organism>
<keyword evidence="3" id="KW-1185">Reference proteome</keyword>
<dbReference type="OrthoDB" id="9993736at2759"/>
<comment type="caution">
    <text evidence="2">The sequence shown here is derived from an EMBL/GenBank/DDBJ whole genome shotgun (WGS) entry which is preliminary data.</text>
</comment>
<reference evidence="2" key="1">
    <citation type="submission" date="2021-10" db="EMBL/GenBank/DDBJ databases">
        <title>Tropical sea cucumber genome reveals ecological adaptation and Cuvierian tubules defense mechanism.</title>
        <authorList>
            <person name="Chen T."/>
        </authorList>
    </citation>
    <scope>NUCLEOTIDE SEQUENCE</scope>
    <source>
        <strain evidence="2">Nanhai2018</strain>
        <tissue evidence="2">Muscle</tissue>
    </source>
</reference>
<keyword evidence="1" id="KW-0812">Transmembrane</keyword>
<accession>A0A9Q1GYV6</accession>
<protein>
    <submittedName>
        <fullName evidence="2">Uncharacterized protein</fullName>
    </submittedName>
</protein>
<proteinExistence type="predicted"/>
<evidence type="ECO:0000313" key="2">
    <source>
        <dbReference type="EMBL" id="KAJ8028274.1"/>
    </source>
</evidence>
<keyword evidence="1" id="KW-0472">Membrane</keyword>
<gene>
    <name evidence="2" type="ORF">HOLleu_30467</name>
</gene>
<dbReference type="AlphaFoldDB" id="A0A9Q1GYV6"/>
<evidence type="ECO:0000256" key="1">
    <source>
        <dbReference type="SAM" id="Phobius"/>
    </source>
</evidence>
<keyword evidence="1" id="KW-1133">Transmembrane helix</keyword>